<keyword evidence="1" id="KW-0175">Coiled coil</keyword>
<dbReference type="AlphaFoldDB" id="A0AA35Z591"/>
<reference evidence="2" key="1">
    <citation type="submission" date="2023-04" db="EMBL/GenBank/DDBJ databases">
        <authorList>
            <person name="Vijverberg K."/>
            <person name="Xiong W."/>
            <person name="Schranz E."/>
        </authorList>
    </citation>
    <scope>NUCLEOTIDE SEQUENCE</scope>
</reference>
<organism evidence="2 3">
    <name type="scientific">Lactuca saligna</name>
    <name type="common">Willowleaf lettuce</name>
    <dbReference type="NCBI Taxonomy" id="75948"/>
    <lineage>
        <taxon>Eukaryota</taxon>
        <taxon>Viridiplantae</taxon>
        <taxon>Streptophyta</taxon>
        <taxon>Embryophyta</taxon>
        <taxon>Tracheophyta</taxon>
        <taxon>Spermatophyta</taxon>
        <taxon>Magnoliopsida</taxon>
        <taxon>eudicotyledons</taxon>
        <taxon>Gunneridae</taxon>
        <taxon>Pentapetalae</taxon>
        <taxon>asterids</taxon>
        <taxon>campanulids</taxon>
        <taxon>Asterales</taxon>
        <taxon>Asteraceae</taxon>
        <taxon>Cichorioideae</taxon>
        <taxon>Cichorieae</taxon>
        <taxon>Lactucinae</taxon>
        <taxon>Lactuca</taxon>
    </lineage>
</organism>
<gene>
    <name evidence="2" type="ORF">LSALG_LOCUS25578</name>
</gene>
<name>A0AA35Z591_LACSI</name>
<keyword evidence="3" id="KW-1185">Reference proteome</keyword>
<protein>
    <submittedName>
        <fullName evidence="2">Uncharacterized protein</fullName>
    </submittedName>
</protein>
<proteinExistence type="predicted"/>
<dbReference type="EMBL" id="OX465081">
    <property type="protein sequence ID" value="CAI9286145.1"/>
    <property type="molecule type" value="Genomic_DNA"/>
</dbReference>
<evidence type="ECO:0000313" key="2">
    <source>
        <dbReference type="EMBL" id="CAI9286145.1"/>
    </source>
</evidence>
<accession>A0AA35Z591</accession>
<evidence type="ECO:0000256" key="1">
    <source>
        <dbReference type="SAM" id="Coils"/>
    </source>
</evidence>
<feature type="coiled-coil region" evidence="1">
    <location>
        <begin position="97"/>
        <end position="144"/>
    </location>
</feature>
<evidence type="ECO:0000313" key="3">
    <source>
        <dbReference type="Proteomes" id="UP001177003"/>
    </source>
</evidence>
<dbReference type="Proteomes" id="UP001177003">
    <property type="component" value="Chromosome 5"/>
</dbReference>
<sequence>MRSCITDVIALLLDLVEDRDLMIPINVRKHLGEKLRPVFAIIHHLEGVLESSGIPKQGGDSVNPIDVKPKPTVKLVPVVKSKSGLKGKDKLFFDDPIIDNEEEEEELKRRKAREEEMDRHQRIIREAEAKEKAEKEAQLTLERRKLLFPKWTLKHL</sequence>